<keyword evidence="2" id="KW-1185">Reference proteome</keyword>
<reference evidence="1 2" key="1">
    <citation type="submission" date="2017-06" db="EMBL/GenBank/DDBJ databases">
        <title>Sequencing and comparative analysis of myxobacterial genomes.</title>
        <authorList>
            <person name="Rupp O."/>
            <person name="Goesmann A."/>
            <person name="Sogaard-Andersen L."/>
        </authorList>
    </citation>
    <scope>NUCLEOTIDE SEQUENCE [LARGE SCALE GENOMIC DNA]</scope>
    <source>
        <strain evidence="1 2">DSM 14697</strain>
    </source>
</reference>
<dbReference type="KEGG" id="mmas:MYMAC_000259"/>
<protein>
    <submittedName>
        <fullName evidence="1">Uncharacterized protein</fullName>
    </submittedName>
</protein>
<sequence length="1352" mass="149326">MPNALLVPLHLDALCLTSDTNVREALADYERQPFVYKDDSGEAHFFPLSDSRPNLSTSILSPPLSGSLLRLPAGIHLHWALPDALTHSREDDDAGQRHFPPVPNRWLVTRRRGGQVERQWVVESDYLYPDLSILQDAKPLAVTVPFPATHPFTGPYQPFRHLGRQVPAEQWSPSDASAEYLGQFQLALTATGASEWVRTLDPVQSTFAAFYPNCFSVFGFRDTDPAAWNNPRGLEYEVTGWYADPAQDCLAILCGQSPADAQQRLAALQDDFAWTVTLGANDFPQRTLCYSRLTFRDAAQTNPAASANQVALALGHTGTQALAAYLADQLAPDANSKPLFEEQLASFQYREQLQQHTVDVHAKLREVRHAEGFTARGGGLLWTVRQRSPTSQPPQEQATLPDALAHQLNLINEQQDAYQRARDAIASMSSRLFNDWSIWMHCRHPEGLQEDEPIHVDIDDASSAVIDSALTPLRTAITLAGVLQWQRDTATGQVRGVPLEVGLSIISTSNEWYDDYKRALEQSRLKASDWKSEFTNCGLTLSDSVRVQQPQQTAGGSDEGKEWRIIDGSVTYRVKVEDGVMNLYIPPLATQLATQLATAINALRDAVQAVSTDFELGVTPQPRYWQPNDPVVLMMGDTVRPTLRHGQDGRNHEDGQLECQLLTDIEDAALQDLPRRSDLQQRVRAILDGITPAQGEDRVGFTDWTRQPWNPFMLEWDVEFFPLAAKDQRFEPDTLTRRYTLARDAVDLALDAGHEDDFTQGARPYRGFSLLSGHAGTQLQRWIAGYLVEQASQLPPPLDSGLRGLTVEQACDALDTQDLGAVLGRYTPTQAQDPIVTALKSYARLKDMPCLSQTLSGFNDALVMHQRVMQLPITDPNGDSDSDQLATQVAGTVRDALLQSSAPDADFTPIRGGELRLSGLHLVDTFGQYNDLETRPDQGSTLCSTELMPLRRYTATDWRVRLEPRLAQPARLAFRWLSATPVDGRDDLEMNSHPATSPLCGWVLPNNLDSSLMVYDASGTLLGLVDEEGRWESAPGSEYPLDVGSLPNPHLQQLVSHLTRGAGAEGRDFIRAFLDTLNDAIERSDPEDFSQHQALALLIGRPLALVRASVGLELQGLPERDKSWSTFAATVAELAHNERQGIEAVTPITDSPDRWTQAFDQVAFPVRIGEYGQYNDGVAGYWRELEGGGYESATFYAPQSDLEGFSGKDAASRRIVTARDTPVNLELSPRSGPRTLVMLVDPRGKTHATSGIFPTKALSIPPDQYAAALQAISVTFLSAPLVTPRAEYDNSHAPPQLRIPLPQEAGYAWSWLSRREGAWSETTGFAPVEASARLSGAQVLCEGWLKLTPTKP</sequence>
<accession>A0A250JM09</accession>
<evidence type="ECO:0000313" key="2">
    <source>
        <dbReference type="Proteomes" id="UP000217343"/>
    </source>
</evidence>
<dbReference type="RefSeq" id="WP_095956737.1">
    <property type="nucleotide sequence ID" value="NZ_CP022203.1"/>
</dbReference>
<name>A0A250JM09_9BACT</name>
<proteinExistence type="predicted"/>
<gene>
    <name evidence="1" type="ORF">MYMAC_000259</name>
</gene>
<dbReference type="OrthoDB" id="6091628at2"/>
<organism evidence="1 2">
    <name type="scientific">Corallococcus macrosporus DSM 14697</name>
    <dbReference type="NCBI Taxonomy" id="1189310"/>
    <lineage>
        <taxon>Bacteria</taxon>
        <taxon>Pseudomonadati</taxon>
        <taxon>Myxococcota</taxon>
        <taxon>Myxococcia</taxon>
        <taxon>Myxococcales</taxon>
        <taxon>Cystobacterineae</taxon>
        <taxon>Myxococcaceae</taxon>
        <taxon>Corallococcus</taxon>
    </lineage>
</organism>
<dbReference type="Proteomes" id="UP000217343">
    <property type="component" value="Chromosome"/>
</dbReference>
<evidence type="ECO:0000313" key="1">
    <source>
        <dbReference type="EMBL" id="ATB44688.1"/>
    </source>
</evidence>
<dbReference type="EMBL" id="CP022203">
    <property type="protein sequence ID" value="ATB44688.1"/>
    <property type="molecule type" value="Genomic_DNA"/>
</dbReference>